<protein>
    <submittedName>
        <fullName evidence="2">DUF541 domain-containing protein</fullName>
    </submittedName>
</protein>
<accession>A0A3M0Z157</accession>
<keyword evidence="1" id="KW-0472">Membrane</keyword>
<keyword evidence="1" id="KW-0812">Transmembrane</keyword>
<dbReference type="Proteomes" id="UP000269410">
    <property type="component" value="Unassembled WGS sequence"/>
</dbReference>
<name>A0A3M0Z157_9BACT</name>
<dbReference type="GO" id="GO:0006974">
    <property type="term" value="P:DNA damage response"/>
    <property type="evidence" value="ECO:0007669"/>
    <property type="project" value="TreeGrafter"/>
</dbReference>
<dbReference type="AlphaFoldDB" id="A0A3M0Z157"/>
<dbReference type="PANTHER" id="PTHR34387:SF1">
    <property type="entry name" value="PERIPLASMIC IMMUNOGENIC PROTEIN"/>
    <property type="match status" value="1"/>
</dbReference>
<proteinExistence type="predicted"/>
<gene>
    <name evidence="2" type="ORF">D6810_01740</name>
</gene>
<dbReference type="Gene3D" id="3.30.70.2970">
    <property type="entry name" value="Protein of unknown function (DUF541), domain 2"/>
    <property type="match status" value="1"/>
</dbReference>
<comment type="caution">
    <text evidence="2">The sequence shown here is derived from an EMBL/GenBank/DDBJ whole genome shotgun (WGS) entry which is preliminary data.</text>
</comment>
<keyword evidence="1" id="KW-1133">Transmembrane helix</keyword>
<dbReference type="Pfam" id="PF04402">
    <property type="entry name" value="SIMPL"/>
    <property type="match status" value="1"/>
</dbReference>
<dbReference type="InterPro" id="IPR052022">
    <property type="entry name" value="26kDa_periplasmic_antigen"/>
</dbReference>
<evidence type="ECO:0000313" key="3">
    <source>
        <dbReference type="Proteomes" id="UP000269410"/>
    </source>
</evidence>
<dbReference type="InterPro" id="IPR007497">
    <property type="entry name" value="SIMPL/DUF541"/>
</dbReference>
<sequence>MERILKNLRPNYPILILIVFLFLLCSTIVVCTLLIVFGSFFFSNSSAISDFVNRSSPATITVNGSGKVFGTPDLANITISFSELGNSSEQAISKLNQKVSKAKEIILSSGVGDSDVKTSQFEIYPEYDYSTNQRKILGHRASMTLSVKVKGLDSTAKKVSELIDKLVVIPEINFGGVTFDIEDKENLFNQARDLAFKEAEKKASQLASLGKVKLLKPLSIRDSQGESNYPVVPFKYDSSMPLRTFDTFQTSFSSGQLSVEVNVEVVWVISYND</sequence>
<reference evidence="2 3" key="1">
    <citation type="submission" date="2018-10" db="EMBL/GenBank/DDBJ databases">
        <title>Thermophilic Lithotrophy and Phototrophy in an Intertidal, Iron-rich, Geothermal Spring.</title>
        <authorList>
            <person name="Ward L.M."/>
            <person name="Idei A."/>
            <person name="Nakagawa M."/>
            <person name="Ueno Y."/>
            <person name="Fischer W."/>
            <person name="Mcglynn S.E."/>
        </authorList>
    </citation>
    <scope>NUCLEOTIDE SEQUENCE [LARGE SCALE GENOMIC DNA]</scope>
    <source>
        <strain evidence="2">J137</strain>
    </source>
</reference>
<organism evidence="2 3">
    <name type="scientific">Candidatus Dojkabacteria bacterium</name>
    <dbReference type="NCBI Taxonomy" id="2099670"/>
    <lineage>
        <taxon>Bacteria</taxon>
        <taxon>Candidatus Dojkabacteria</taxon>
    </lineage>
</organism>
<dbReference type="PANTHER" id="PTHR34387">
    <property type="entry name" value="SLR1258 PROTEIN"/>
    <property type="match status" value="1"/>
</dbReference>
<evidence type="ECO:0000313" key="2">
    <source>
        <dbReference type="EMBL" id="RMD77196.1"/>
    </source>
</evidence>
<evidence type="ECO:0000256" key="1">
    <source>
        <dbReference type="SAM" id="Phobius"/>
    </source>
</evidence>
<dbReference type="EMBL" id="RFKV01000056">
    <property type="protein sequence ID" value="RMD77196.1"/>
    <property type="molecule type" value="Genomic_DNA"/>
</dbReference>
<dbReference type="Gene3D" id="3.30.110.170">
    <property type="entry name" value="Protein of unknown function (DUF541), domain 1"/>
    <property type="match status" value="1"/>
</dbReference>
<feature type="transmembrane region" description="Helical" evidence="1">
    <location>
        <begin position="12"/>
        <end position="42"/>
    </location>
</feature>